<sequence length="535" mass="58314">MNSTNMLLKSGITKTSNRRKAGRPALSLGLPLPTLSGTNTIAIPSPLPCVPSSIFNFESETAECLTNMALPKNVMSSFDVTPDRKQASSALGAPSIIWAVDAARLSFQHDNFGTATLPVGDYQPNESSDAMDAVLTMFNTVSDVEECGTTQTALQGLQGGMAYLPALESTTNESDLVPSGPNREECNTTLRMDPHWVNGQVDKHHNIAVPDTVSLITNTSTGGCGKAGTGVAFQLEGNDPETNSFPANADVKAISTKFNTTFKYHNYLPDTQLVSSDSVLFEVRYREVVIASTNGFNKLLDHHVPRVSVPETSEMLNIILHAIHRISCFQFRHSIDTLMAAVNLFPKYGLEPKKFVSASSPLFKDIRYKMPLSPLKVYVVASRHDLADLAAAASSHLLSFKIAAMSDEMAQLINPIYLKRLFDLQTTRINTLKCVLSIPPAHHPATPACDFIAQRSLTRAWAFCAAYLVCSANAGMTASRIESVFQALADRYISCDECKGCLKARLKSIILEWSELKECTAAAVQYLSICEYQVK</sequence>
<dbReference type="EMBL" id="FUEG01000010">
    <property type="protein sequence ID" value="SJL09471.1"/>
    <property type="molecule type" value="Genomic_DNA"/>
</dbReference>
<dbReference type="Proteomes" id="UP000219338">
    <property type="component" value="Unassembled WGS sequence"/>
</dbReference>
<protein>
    <recommendedName>
        <fullName evidence="4">BTB domain-containing protein</fullName>
    </recommendedName>
</protein>
<accession>A0A284RL50</accession>
<reference evidence="3" key="1">
    <citation type="journal article" date="2017" name="Nat. Ecol. Evol.">
        <title>Genome expansion and lineage-specific genetic innovations in the forest pathogenic fungi Armillaria.</title>
        <authorList>
            <person name="Sipos G."/>
            <person name="Prasanna A.N."/>
            <person name="Walter M.C."/>
            <person name="O'Connor E."/>
            <person name="Balint B."/>
            <person name="Krizsan K."/>
            <person name="Kiss B."/>
            <person name="Hess J."/>
            <person name="Varga T."/>
            <person name="Slot J."/>
            <person name="Riley R."/>
            <person name="Boka B."/>
            <person name="Rigling D."/>
            <person name="Barry K."/>
            <person name="Lee J."/>
            <person name="Mihaltcheva S."/>
            <person name="LaButti K."/>
            <person name="Lipzen A."/>
            <person name="Waldron R."/>
            <person name="Moloney N.M."/>
            <person name="Sperisen C."/>
            <person name="Kredics L."/>
            <person name="Vagvoelgyi C."/>
            <person name="Patrignani A."/>
            <person name="Fitzpatrick D."/>
            <person name="Nagy I."/>
            <person name="Doyle S."/>
            <person name="Anderson J.B."/>
            <person name="Grigoriev I.V."/>
            <person name="Gueldener U."/>
            <person name="Muensterkoetter M."/>
            <person name="Nagy L.G."/>
        </authorList>
    </citation>
    <scope>NUCLEOTIDE SEQUENCE [LARGE SCALE GENOMIC DNA]</scope>
    <source>
        <strain evidence="3">C18/9</strain>
    </source>
</reference>
<organism evidence="2 3">
    <name type="scientific">Armillaria ostoyae</name>
    <name type="common">Armillaria root rot fungus</name>
    <dbReference type="NCBI Taxonomy" id="47428"/>
    <lineage>
        <taxon>Eukaryota</taxon>
        <taxon>Fungi</taxon>
        <taxon>Dikarya</taxon>
        <taxon>Basidiomycota</taxon>
        <taxon>Agaricomycotina</taxon>
        <taxon>Agaricomycetes</taxon>
        <taxon>Agaricomycetidae</taxon>
        <taxon>Agaricales</taxon>
        <taxon>Marasmiineae</taxon>
        <taxon>Physalacriaceae</taxon>
        <taxon>Armillaria</taxon>
    </lineage>
</organism>
<evidence type="ECO:0000313" key="3">
    <source>
        <dbReference type="Proteomes" id="UP000219338"/>
    </source>
</evidence>
<evidence type="ECO:0008006" key="4">
    <source>
        <dbReference type="Google" id="ProtNLM"/>
    </source>
</evidence>
<dbReference type="OrthoDB" id="3265815at2759"/>
<evidence type="ECO:0000256" key="1">
    <source>
        <dbReference type="SAM" id="MobiDB-lite"/>
    </source>
</evidence>
<feature type="region of interest" description="Disordered" evidence="1">
    <location>
        <begin position="1"/>
        <end position="25"/>
    </location>
</feature>
<dbReference type="STRING" id="47428.A0A284RL50"/>
<gene>
    <name evidence="2" type="ORF">ARMOST_12849</name>
</gene>
<proteinExistence type="predicted"/>
<feature type="compositionally biased region" description="Polar residues" evidence="1">
    <location>
        <begin position="1"/>
        <end position="15"/>
    </location>
</feature>
<evidence type="ECO:0000313" key="2">
    <source>
        <dbReference type="EMBL" id="SJL09471.1"/>
    </source>
</evidence>
<name>A0A284RL50_ARMOS</name>
<dbReference type="AlphaFoldDB" id="A0A284RL50"/>
<keyword evidence="3" id="KW-1185">Reference proteome</keyword>